<keyword evidence="2" id="KW-1185">Reference proteome</keyword>
<evidence type="ECO:0000313" key="1">
    <source>
        <dbReference type="EMBL" id="NRN65583.1"/>
    </source>
</evidence>
<sequence length="192" mass="19333">MALIAALAGCATEKRTPLVVPIPTFTPSSSPVTSAPARIVGVLPTGCDAIASVDEISDMVGKPMPGQAKLVNGSADASIGRTARMDCYYGLGTSEQVDDAPVHVGLASYGDAKAASTRVEKTVADEKGAGAKASDVTVGADKGTLLVGRKLATLVATYQATTVVVIASLDVVPASQAPTVLAKIADRALSPR</sequence>
<reference evidence="1 2" key="1">
    <citation type="submission" date="2020-01" db="EMBL/GenBank/DDBJ databases">
        <title>Kibdelosporangium persica a novel Actinomycetes from a hot desert in Iran.</title>
        <authorList>
            <person name="Safaei N."/>
            <person name="Zaburannyi N."/>
            <person name="Mueller R."/>
            <person name="Wink J."/>
        </authorList>
    </citation>
    <scope>NUCLEOTIDE SEQUENCE [LARGE SCALE GENOMIC DNA]</scope>
    <source>
        <strain evidence="1 2">4NS15</strain>
    </source>
</reference>
<organism evidence="1 2">
    <name type="scientific">Kibdelosporangium persicum</name>
    <dbReference type="NCBI Taxonomy" id="2698649"/>
    <lineage>
        <taxon>Bacteria</taxon>
        <taxon>Bacillati</taxon>
        <taxon>Actinomycetota</taxon>
        <taxon>Actinomycetes</taxon>
        <taxon>Pseudonocardiales</taxon>
        <taxon>Pseudonocardiaceae</taxon>
        <taxon>Kibdelosporangium</taxon>
    </lineage>
</organism>
<evidence type="ECO:0000313" key="2">
    <source>
        <dbReference type="Proteomes" id="UP000763557"/>
    </source>
</evidence>
<accession>A0ABX2F306</accession>
<dbReference type="EMBL" id="JAAATY010000007">
    <property type="protein sequence ID" value="NRN65583.1"/>
    <property type="molecule type" value="Genomic_DNA"/>
</dbReference>
<comment type="caution">
    <text evidence="1">The sequence shown here is derived from an EMBL/GenBank/DDBJ whole genome shotgun (WGS) entry which is preliminary data.</text>
</comment>
<evidence type="ECO:0008006" key="3">
    <source>
        <dbReference type="Google" id="ProtNLM"/>
    </source>
</evidence>
<name>A0ABX2F306_9PSEU</name>
<gene>
    <name evidence="1" type="ORF">GC106_27940</name>
</gene>
<proteinExistence type="predicted"/>
<protein>
    <recommendedName>
        <fullName evidence="3">DUF5642 domain-containing protein</fullName>
    </recommendedName>
</protein>
<dbReference type="Proteomes" id="UP000763557">
    <property type="component" value="Unassembled WGS sequence"/>
</dbReference>